<organism evidence="2 3">
    <name type="scientific">Mumia zhuanghuii</name>
    <dbReference type="NCBI Taxonomy" id="2585211"/>
    <lineage>
        <taxon>Bacteria</taxon>
        <taxon>Bacillati</taxon>
        <taxon>Actinomycetota</taxon>
        <taxon>Actinomycetes</taxon>
        <taxon>Propionibacteriales</taxon>
        <taxon>Nocardioidaceae</taxon>
        <taxon>Mumia</taxon>
    </lineage>
</organism>
<dbReference type="InterPro" id="IPR016181">
    <property type="entry name" value="Acyl_CoA_acyltransferase"/>
</dbReference>
<dbReference type="AlphaFoldDB" id="A0A5Q6RXU1"/>
<gene>
    <name evidence="2" type="ORF">FE697_011535</name>
</gene>
<evidence type="ECO:0000313" key="3">
    <source>
        <dbReference type="Proteomes" id="UP000307768"/>
    </source>
</evidence>
<keyword evidence="2" id="KW-0808">Transferase</keyword>
<evidence type="ECO:0000313" key="2">
    <source>
        <dbReference type="EMBL" id="KAA1422786.1"/>
    </source>
</evidence>
<proteinExistence type="predicted"/>
<dbReference type="RefSeq" id="WP_149769736.1">
    <property type="nucleotide sequence ID" value="NZ_VDFQ02000003.1"/>
</dbReference>
<dbReference type="GO" id="GO:0016740">
    <property type="term" value="F:transferase activity"/>
    <property type="evidence" value="ECO:0007669"/>
    <property type="project" value="UniProtKB-KW"/>
</dbReference>
<feature type="domain" description="BioF2-like acetyltransferase" evidence="1">
    <location>
        <begin position="174"/>
        <end position="318"/>
    </location>
</feature>
<protein>
    <submittedName>
        <fullName evidence="2">GNAT family N-acetyltransferase</fullName>
    </submittedName>
</protein>
<dbReference type="OrthoDB" id="8193702at2"/>
<name>A0A5Q6RXU1_9ACTN</name>
<reference evidence="2 3" key="1">
    <citation type="submission" date="2019-09" db="EMBL/GenBank/DDBJ databases">
        <title>Mumia zhuanghuii sp. nov. isolated from the intestinal contents of plateau pika (Ochotona curzoniae) in the Qinghai-Tibet plateau of China.</title>
        <authorList>
            <person name="Tian Z."/>
        </authorList>
    </citation>
    <scope>NUCLEOTIDE SEQUENCE [LARGE SCALE GENOMIC DNA]</scope>
    <source>
        <strain evidence="3">350</strain>
    </source>
</reference>
<dbReference type="SUPFAM" id="SSF55729">
    <property type="entry name" value="Acyl-CoA N-acyltransferases (Nat)"/>
    <property type="match status" value="1"/>
</dbReference>
<comment type="caution">
    <text evidence="2">The sequence shown here is derived from an EMBL/GenBank/DDBJ whole genome shotgun (WGS) entry which is preliminary data.</text>
</comment>
<dbReference type="InterPro" id="IPR038740">
    <property type="entry name" value="BioF2-like_GNAT_dom"/>
</dbReference>
<evidence type="ECO:0000259" key="1">
    <source>
        <dbReference type="Pfam" id="PF13480"/>
    </source>
</evidence>
<dbReference type="EMBL" id="VDFQ02000003">
    <property type="protein sequence ID" value="KAA1422786.1"/>
    <property type="molecule type" value="Genomic_DNA"/>
</dbReference>
<accession>A0A5Q6RXU1</accession>
<dbReference type="Proteomes" id="UP000307768">
    <property type="component" value="Unassembled WGS sequence"/>
</dbReference>
<sequence length="379" mass="42968">MLDIQIETPFDFRSEEYHRLYDSAGATAFQHPVWLHHLYADLAPRRGADPLVVTGRDAATGRLLLVLPLVRRRTGPFRRIEFADLGVSDYASPVVDGSLDVGDLVKSGVPGEIRRCLGRYDLLRIDKIAFRPDEVHALLGTRRPRRHRYGRWPVPLDPPTFDDWTASLDPAFARHLVSRRKKLRPKGVIDFRELTDPSQIADAFDDMRRFRADRFADRRAIDLVQDPDCFDFYLKVAQTSAAEGGPGRTAAITVDDAYAAVSFGLLEPDRLVWLLVGYDFNRYKRQALGLLVVEDEIRASYDRGERVFDLTLGDEPYKASFGAVGRPVSSTTAPRTARGLLLDQWERADDRGRAAAKRAVAYKEEKLDPLLERFRRDAS</sequence>
<dbReference type="Pfam" id="PF13480">
    <property type="entry name" value="Acetyltransf_6"/>
    <property type="match status" value="1"/>
</dbReference>